<dbReference type="PANTHER" id="PTHR30055:SF234">
    <property type="entry name" value="HTH-TYPE TRANSCRIPTIONAL REGULATOR BETI"/>
    <property type="match status" value="1"/>
</dbReference>
<dbReference type="SUPFAM" id="SSF48498">
    <property type="entry name" value="Tetracyclin repressor-like, C-terminal domain"/>
    <property type="match status" value="1"/>
</dbReference>
<dbReference type="InterPro" id="IPR009057">
    <property type="entry name" value="Homeodomain-like_sf"/>
</dbReference>
<evidence type="ECO:0000256" key="1">
    <source>
        <dbReference type="ARBA" id="ARBA00023015"/>
    </source>
</evidence>
<gene>
    <name evidence="5" type="ORF">UFOPK1827_01039</name>
    <name evidence="6" type="ORF">UFOPK2000_00553</name>
    <name evidence="7" type="ORF">UFOPK3708_00680</name>
</gene>
<dbReference type="InterPro" id="IPR001647">
    <property type="entry name" value="HTH_TetR"/>
</dbReference>
<keyword evidence="1" id="KW-0805">Transcription regulation</keyword>
<keyword evidence="2" id="KW-0238">DNA-binding</keyword>
<accession>A0A6J6H0N3</accession>
<dbReference type="EMBL" id="CAFBNA010000029">
    <property type="protein sequence ID" value="CAB4928273.1"/>
    <property type="molecule type" value="Genomic_DNA"/>
</dbReference>
<sequence length="214" mass="22982">MATAKRSNAAPLRHRTPSLEVTDSVVKAALRIIGSDGPDSVTVRRLAAEAGVAPMSIYNHFGDMHGVFDAVFEHGFTEFAETLRASTTSNHPVLAIQEMARAYRLFALKNPDTYAVMFLRVVPGFEASDESFLAAAHSFDELSSAVQRAIDTQHFLPADPALVAQEIWASCHGAVALELLGMCAFADPAETYNALLISLLRGLLINPAESAVLA</sequence>
<dbReference type="InterPro" id="IPR050109">
    <property type="entry name" value="HTH-type_TetR-like_transc_reg"/>
</dbReference>
<dbReference type="EMBL" id="CAEZVK010000044">
    <property type="protein sequence ID" value="CAB4628407.1"/>
    <property type="molecule type" value="Genomic_DNA"/>
</dbReference>
<dbReference type="InterPro" id="IPR036271">
    <property type="entry name" value="Tet_transcr_reg_TetR-rel_C_sf"/>
</dbReference>
<name>A0A6J6H0N3_9ZZZZ</name>
<dbReference type="Pfam" id="PF00440">
    <property type="entry name" value="TetR_N"/>
    <property type="match status" value="1"/>
</dbReference>
<dbReference type="InterPro" id="IPR025996">
    <property type="entry name" value="MT1864/Rv1816-like_C"/>
</dbReference>
<dbReference type="GO" id="GO:0000976">
    <property type="term" value="F:transcription cis-regulatory region binding"/>
    <property type="evidence" value="ECO:0007669"/>
    <property type="project" value="TreeGrafter"/>
</dbReference>
<dbReference type="PANTHER" id="PTHR30055">
    <property type="entry name" value="HTH-TYPE TRANSCRIPTIONAL REGULATOR RUTR"/>
    <property type="match status" value="1"/>
</dbReference>
<keyword evidence="3" id="KW-0804">Transcription</keyword>
<evidence type="ECO:0000256" key="3">
    <source>
        <dbReference type="ARBA" id="ARBA00023163"/>
    </source>
</evidence>
<evidence type="ECO:0000259" key="4">
    <source>
        <dbReference type="PROSITE" id="PS50977"/>
    </source>
</evidence>
<dbReference type="PROSITE" id="PS50977">
    <property type="entry name" value="HTH_TETR_2"/>
    <property type="match status" value="1"/>
</dbReference>
<dbReference type="GO" id="GO:0003700">
    <property type="term" value="F:DNA-binding transcription factor activity"/>
    <property type="evidence" value="ECO:0007669"/>
    <property type="project" value="TreeGrafter"/>
</dbReference>
<evidence type="ECO:0000313" key="5">
    <source>
        <dbReference type="EMBL" id="CAB4607252.1"/>
    </source>
</evidence>
<reference evidence="5" key="1">
    <citation type="submission" date="2020-05" db="EMBL/GenBank/DDBJ databases">
        <authorList>
            <person name="Chiriac C."/>
            <person name="Salcher M."/>
            <person name="Ghai R."/>
            <person name="Kavagutti S V."/>
        </authorList>
    </citation>
    <scope>NUCLEOTIDE SEQUENCE</scope>
</reference>
<dbReference type="Pfam" id="PF13305">
    <property type="entry name" value="TetR_C_33"/>
    <property type="match status" value="1"/>
</dbReference>
<organism evidence="5">
    <name type="scientific">freshwater metagenome</name>
    <dbReference type="NCBI Taxonomy" id="449393"/>
    <lineage>
        <taxon>unclassified sequences</taxon>
        <taxon>metagenomes</taxon>
        <taxon>ecological metagenomes</taxon>
    </lineage>
</organism>
<feature type="domain" description="HTH tetR-type" evidence="4">
    <location>
        <begin position="19"/>
        <end position="79"/>
    </location>
</feature>
<evidence type="ECO:0000256" key="2">
    <source>
        <dbReference type="ARBA" id="ARBA00023125"/>
    </source>
</evidence>
<dbReference type="Gene3D" id="1.10.357.10">
    <property type="entry name" value="Tetracycline Repressor, domain 2"/>
    <property type="match status" value="1"/>
</dbReference>
<dbReference type="SUPFAM" id="SSF46689">
    <property type="entry name" value="Homeodomain-like"/>
    <property type="match status" value="1"/>
</dbReference>
<dbReference type="AlphaFoldDB" id="A0A6J6H0N3"/>
<evidence type="ECO:0000313" key="7">
    <source>
        <dbReference type="EMBL" id="CAB4928273.1"/>
    </source>
</evidence>
<proteinExistence type="predicted"/>
<protein>
    <submittedName>
        <fullName evidence="5">Unannotated protein</fullName>
    </submittedName>
</protein>
<evidence type="ECO:0000313" key="6">
    <source>
        <dbReference type="EMBL" id="CAB4628407.1"/>
    </source>
</evidence>
<dbReference type="EMBL" id="CAEZUO010000044">
    <property type="protein sequence ID" value="CAB4607252.1"/>
    <property type="molecule type" value="Genomic_DNA"/>
</dbReference>